<organism evidence="8 9">
    <name type="scientific">Penicillium italicum</name>
    <name type="common">Blue mold</name>
    <dbReference type="NCBI Taxonomy" id="40296"/>
    <lineage>
        <taxon>Eukaryota</taxon>
        <taxon>Fungi</taxon>
        <taxon>Dikarya</taxon>
        <taxon>Ascomycota</taxon>
        <taxon>Pezizomycotina</taxon>
        <taxon>Eurotiomycetes</taxon>
        <taxon>Eurotiomycetidae</taxon>
        <taxon>Eurotiales</taxon>
        <taxon>Aspergillaceae</taxon>
        <taxon>Penicillium</taxon>
    </lineage>
</organism>
<dbReference type="OMA" id="CHTDIVV"/>
<dbReference type="OrthoDB" id="1560166at2759"/>
<evidence type="ECO:0000256" key="5">
    <source>
        <dbReference type="ARBA" id="ARBA00023002"/>
    </source>
</evidence>
<comment type="cofactor">
    <cofactor evidence="1 6">
        <name>Zn(2+)</name>
        <dbReference type="ChEBI" id="CHEBI:29105"/>
    </cofactor>
</comment>
<dbReference type="InterPro" id="IPR013149">
    <property type="entry name" value="ADH-like_C"/>
</dbReference>
<dbReference type="SUPFAM" id="SSF50129">
    <property type="entry name" value="GroES-like"/>
    <property type="match status" value="1"/>
</dbReference>
<dbReference type="Pfam" id="PF08240">
    <property type="entry name" value="ADH_N"/>
    <property type="match status" value="1"/>
</dbReference>
<evidence type="ECO:0000256" key="3">
    <source>
        <dbReference type="ARBA" id="ARBA00022723"/>
    </source>
</evidence>
<keyword evidence="5" id="KW-0560">Oxidoreductase</keyword>
<dbReference type="InterPro" id="IPR013154">
    <property type="entry name" value="ADH-like_N"/>
</dbReference>
<dbReference type="PhylomeDB" id="A0A0A2KB79"/>
<gene>
    <name evidence="8" type="ORF">PITC_087170</name>
</gene>
<dbReference type="Pfam" id="PF00107">
    <property type="entry name" value="ADH_zinc_N"/>
    <property type="match status" value="1"/>
</dbReference>
<dbReference type="FunFam" id="3.40.50.720:FF:000003">
    <property type="entry name" value="S-(hydroxymethyl)glutathione dehydrogenase"/>
    <property type="match status" value="1"/>
</dbReference>
<dbReference type="InterPro" id="IPR002328">
    <property type="entry name" value="ADH_Zn_CS"/>
</dbReference>
<dbReference type="HOGENOM" id="CLU_026673_14_1_1"/>
<accession>A0A0A2KB79</accession>
<dbReference type="SMART" id="SM00829">
    <property type="entry name" value="PKS_ER"/>
    <property type="match status" value="1"/>
</dbReference>
<dbReference type="PANTHER" id="PTHR43350:SF20">
    <property type="entry name" value="ENOYL REDUCTASE (ER) DOMAIN-CONTAINING PROTEIN"/>
    <property type="match status" value="1"/>
</dbReference>
<dbReference type="SUPFAM" id="SSF51735">
    <property type="entry name" value="NAD(P)-binding Rossmann-fold domains"/>
    <property type="match status" value="1"/>
</dbReference>
<dbReference type="CDD" id="cd08278">
    <property type="entry name" value="benzyl_alcohol_DH"/>
    <property type="match status" value="1"/>
</dbReference>
<dbReference type="PROSITE" id="PS00059">
    <property type="entry name" value="ADH_ZINC"/>
    <property type="match status" value="1"/>
</dbReference>
<keyword evidence="4 6" id="KW-0862">Zinc</keyword>
<keyword evidence="3 6" id="KW-0479">Metal-binding</keyword>
<evidence type="ECO:0000256" key="1">
    <source>
        <dbReference type="ARBA" id="ARBA00001947"/>
    </source>
</evidence>
<proteinExistence type="inferred from homology"/>
<dbReference type="InterPro" id="IPR036291">
    <property type="entry name" value="NAD(P)-bd_dom_sf"/>
</dbReference>
<dbReference type="InterPro" id="IPR011032">
    <property type="entry name" value="GroES-like_sf"/>
</dbReference>
<evidence type="ECO:0000313" key="9">
    <source>
        <dbReference type="Proteomes" id="UP000030104"/>
    </source>
</evidence>
<evidence type="ECO:0000256" key="6">
    <source>
        <dbReference type="RuleBase" id="RU361277"/>
    </source>
</evidence>
<keyword evidence="9" id="KW-1185">Reference proteome</keyword>
<protein>
    <submittedName>
        <fullName evidence="8">Alcohol dehydrogenase superfamily, zinc-type</fullName>
    </submittedName>
</protein>
<dbReference type="Proteomes" id="UP000030104">
    <property type="component" value="Unassembled WGS sequence"/>
</dbReference>
<dbReference type="GO" id="GO:0016491">
    <property type="term" value="F:oxidoreductase activity"/>
    <property type="evidence" value="ECO:0007669"/>
    <property type="project" value="UniProtKB-KW"/>
</dbReference>
<evidence type="ECO:0000259" key="7">
    <source>
        <dbReference type="SMART" id="SM00829"/>
    </source>
</evidence>
<feature type="domain" description="Enoyl reductase (ER)" evidence="7">
    <location>
        <begin position="20"/>
        <end position="386"/>
    </location>
</feature>
<dbReference type="PANTHER" id="PTHR43350">
    <property type="entry name" value="NAD-DEPENDENT ALCOHOL DEHYDROGENASE"/>
    <property type="match status" value="1"/>
</dbReference>
<reference evidence="8 9" key="1">
    <citation type="journal article" date="2015" name="Mol. Plant Microbe Interact.">
        <title>Genome, transcriptome, and functional analyses of Penicillium expansum provide new insights into secondary metabolism and pathogenicity.</title>
        <authorList>
            <person name="Ballester A.R."/>
            <person name="Marcet-Houben M."/>
            <person name="Levin E."/>
            <person name="Sela N."/>
            <person name="Selma-Lazaro C."/>
            <person name="Carmona L."/>
            <person name="Wisniewski M."/>
            <person name="Droby S."/>
            <person name="Gonzalez-Candelas L."/>
            <person name="Gabaldon T."/>
        </authorList>
    </citation>
    <scope>NUCLEOTIDE SEQUENCE [LARGE SCALE GENOMIC DNA]</scope>
    <source>
        <strain evidence="8 9">PHI-1</strain>
    </source>
</reference>
<dbReference type="AlphaFoldDB" id="A0A0A2KB79"/>
<evidence type="ECO:0000256" key="4">
    <source>
        <dbReference type="ARBA" id="ARBA00022833"/>
    </source>
</evidence>
<name>A0A0A2KB79_PENIT</name>
<dbReference type="STRING" id="40296.A0A0A2KB79"/>
<dbReference type="GO" id="GO:0008270">
    <property type="term" value="F:zinc ion binding"/>
    <property type="evidence" value="ECO:0007669"/>
    <property type="project" value="InterPro"/>
</dbReference>
<dbReference type="EMBL" id="JQGA01001603">
    <property type="protein sequence ID" value="KGO64131.1"/>
    <property type="molecule type" value="Genomic_DNA"/>
</dbReference>
<comment type="similarity">
    <text evidence="2 6">Belongs to the zinc-containing alcohol dehydrogenase family.</text>
</comment>
<dbReference type="Gene3D" id="3.90.180.10">
    <property type="entry name" value="Medium-chain alcohol dehydrogenases, catalytic domain"/>
    <property type="match status" value="1"/>
</dbReference>
<evidence type="ECO:0000313" key="8">
    <source>
        <dbReference type="EMBL" id="KGO64131.1"/>
    </source>
</evidence>
<dbReference type="Gene3D" id="3.40.50.720">
    <property type="entry name" value="NAD(P)-binding Rossmann-like Domain"/>
    <property type="match status" value="1"/>
</dbReference>
<comment type="caution">
    <text evidence="8">The sequence shown here is derived from an EMBL/GenBank/DDBJ whole genome shotgun (WGS) entry which is preliminary data.</text>
</comment>
<dbReference type="InterPro" id="IPR020843">
    <property type="entry name" value="ER"/>
</dbReference>
<evidence type="ECO:0000256" key="2">
    <source>
        <dbReference type="ARBA" id="ARBA00008072"/>
    </source>
</evidence>
<sequence length="391" mass="40596">MIMIPEKQIPTTAFVVEKPGAPFVLHDVVLDEVRANEVLVEMKYTGLCHTDIIVQQGAVSIGDYPAVLGHEGAGIVRRVGSGVKNKSLQEGDLVFLSFSSCHEETCSPCSKGRHGFCGKVTPINFAGARGLTAAESPISFPGGKGPIRGQFFGQSSMSKLAVVDARSVVKSPPASGITVEDMAVLAPLGCGYLTGAGTVFNVLKPTPTSRFAVLGMGAVGLAAMLAARSQGVETIIAVDLVDAKLELAKSLGASHTLNTKSVSDLAQGLLDIFPDGVDCILDTTGVVPLLEAAVKALGHEGTLAIVGVARAGSSLNIDPLALMMACKRVVGAIEGCANPAVIVPQLIDLYKQGKFPVDKLAKIYAPGDFEQAMADLHSGSVIKPVIKWADL</sequence>